<protein>
    <submittedName>
        <fullName evidence="1">Uncharacterized protein</fullName>
    </submittedName>
</protein>
<organism evidence="1 2">
    <name type="scientific">Cricetulus griseus</name>
    <name type="common">Chinese hamster</name>
    <name type="synonym">Cricetulus barabensis griseus</name>
    <dbReference type="NCBI Taxonomy" id="10029"/>
    <lineage>
        <taxon>Eukaryota</taxon>
        <taxon>Metazoa</taxon>
        <taxon>Chordata</taxon>
        <taxon>Craniata</taxon>
        <taxon>Vertebrata</taxon>
        <taxon>Euteleostomi</taxon>
        <taxon>Mammalia</taxon>
        <taxon>Eutheria</taxon>
        <taxon>Euarchontoglires</taxon>
        <taxon>Glires</taxon>
        <taxon>Rodentia</taxon>
        <taxon>Myomorpha</taxon>
        <taxon>Muroidea</taxon>
        <taxon>Cricetidae</taxon>
        <taxon>Cricetinae</taxon>
        <taxon>Cricetulus</taxon>
    </lineage>
</organism>
<dbReference type="Proteomes" id="UP000030759">
    <property type="component" value="Unassembled WGS sequence"/>
</dbReference>
<evidence type="ECO:0000313" key="1">
    <source>
        <dbReference type="EMBL" id="ERE82788.1"/>
    </source>
</evidence>
<proteinExistence type="predicted"/>
<accession>A0A061IGM9</accession>
<evidence type="ECO:0000313" key="2">
    <source>
        <dbReference type="Proteomes" id="UP000030759"/>
    </source>
</evidence>
<dbReference type="EMBL" id="KE669443">
    <property type="protein sequence ID" value="ERE82788.1"/>
    <property type="molecule type" value="Genomic_DNA"/>
</dbReference>
<sequence length="168" mass="19021">MTSASLQVFTRSYQQAPVLLRCCILYACVLMCSKRRYMVVLSWLQHRPFLALLLVFLDWLPLCNSPGYSGTHFVDKAGLELIEIHLLLPSECWDKSGWNLEGYSQHRFDSLHCVISDNQKHKETAMLQLKPGANIFCDGELDSQRLSDSGIGLAGTYYGMPSSLEKDQ</sequence>
<reference evidence="2" key="1">
    <citation type="journal article" date="2013" name="Nat. Biotechnol.">
        <title>Chinese hamster genome sequenced from sorted chromosomes.</title>
        <authorList>
            <person name="Brinkrolf K."/>
            <person name="Rupp O."/>
            <person name="Laux H."/>
            <person name="Kollin F."/>
            <person name="Ernst W."/>
            <person name="Linke B."/>
            <person name="Kofler R."/>
            <person name="Romand S."/>
            <person name="Hesse F."/>
            <person name="Budach W.E."/>
            <person name="Galosy S."/>
            <person name="Muller D."/>
            <person name="Noll T."/>
            <person name="Wienberg J."/>
            <person name="Jostock T."/>
            <person name="Leonard M."/>
            <person name="Grillari J."/>
            <person name="Tauch A."/>
            <person name="Goesmann A."/>
            <person name="Helk B."/>
            <person name="Mott J.E."/>
            <person name="Puhler A."/>
            <person name="Borth N."/>
        </authorList>
    </citation>
    <scope>NUCLEOTIDE SEQUENCE [LARGE SCALE GENOMIC DNA]</scope>
    <source>
        <strain evidence="2">17A/GY</strain>
    </source>
</reference>
<gene>
    <name evidence="1" type="ORF">H671_2g7187</name>
</gene>
<dbReference type="AlphaFoldDB" id="A0A061IGM9"/>
<name>A0A061IGM9_CRIGR</name>